<dbReference type="SMART" id="SM00906">
    <property type="entry name" value="Fungal_trans"/>
    <property type="match status" value="1"/>
</dbReference>
<dbReference type="CDD" id="cd00067">
    <property type="entry name" value="GAL4"/>
    <property type="match status" value="1"/>
</dbReference>
<dbReference type="GO" id="GO:0003677">
    <property type="term" value="F:DNA binding"/>
    <property type="evidence" value="ECO:0007669"/>
    <property type="project" value="InterPro"/>
</dbReference>
<dbReference type="InterPro" id="IPR007219">
    <property type="entry name" value="XnlR_reg_dom"/>
</dbReference>
<dbReference type="GO" id="GO:0000981">
    <property type="term" value="F:DNA-binding transcription factor activity, RNA polymerase II-specific"/>
    <property type="evidence" value="ECO:0007669"/>
    <property type="project" value="InterPro"/>
</dbReference>
<evidence type="ECO:0000256" key="1">
    <source>
        <dbReference type="ARBA" id="ARBA00004123"/>
    </source>
</evidence>
<feature type="compositionally biased region" description="Acidic residues" evidence="4">
    <location>
        <begin position="129"/>
        <end position="146"/>
    </location>
</feature>
<dbReference type="PANTHER" id="PTHR31001">
    <property type="entry name" value="UNCHARACTERIZED TRANSCRIPTIONAL REGULATORY PROTEIN"/>
    <property type="match status" value="1"/>
</dbReference>
<dbReference type="GO" id="GO:0008270">
    <property type="term" value="F:zinc ion binding"/>
    <property type="evidence" value="ECO:0007669"/>
    <property type="project" value="InterPro"/>
</dbReference>
<dbReference type="PROSITE" id="PS50048">
    <property type="entry name" value="ZN2_CY6_FUNGAL_2"/>
    <property type="match status" value="1"/>
</dbReference>
<feature type="region of interest" description="Disordered" evidence="4">
    <location>
        <begin position="1"/>
        <end position="39"/>
    </location>
</feature>
<dbReference type="OrthoDB" id="424974at2759"/>
<dbReference type="InterPro" id="IPR050613">
    <property type="entry name" value="Sec_Metabolite_Reg"/>
</dbReference>
<evidence type="ECO:0000313" key="7">
    <source>
        <dbReference type="Proteomes" id="UP000799772"/>
    </source>
</evidence>
<dbReference type="Pfam" id="PF00172">
    <property type="entry name" value="Zn_clus"/>
    <property type="match status" value="1"/>
</dbReference>
<sequence>MDVPPHASSSSPEAQVAPNPGPSNEKRASRSAKASDKIRRRNRTINSCLECRRRKLKCDKNLPCASCSKFGRECRYLQGGSENPEAAREIAQLKEQLAGLERSFEERVAGASKADRLRSIGGSSLHGLDDDDTSDDDEDPLDDEKDLEPTPLAVMDAAYYDDADDDLMDLGVRFGKFRVTERIGGFVRPKLLEELKHYILETPSTNGPQDPSSPEAIAENRILTEDDYLGPSTQYVAPSSNFVFGGEPTTWTLDHFLFEKPASDRLIEQYFDAVHPMCRVVHRPSFERQYERFWKNRYVSTGTSVPAPSFVAVMMAAMLSAVVSMSEEQVNEFAPGQTQANLIDHFRRGTEFALSRANFLRTTKLETLQAFVMYLIPLCRAEVSRAHSALTGTAIRLAECMSLHRDGSHYDLSPVEIHVRRMVWYQLCFLDLRTCEATGPRPQIRAEDFDTKYPLNVDDKDLESPHPPIEDAERWTDMTFSRIRFECNEMHRLIWHERPRVEAKKSTLTALLGKVKQFWGATEKKYLPMIDEKIPLQFMTLLTYRALTYKMNIMILHRYCSNADRIMPERLRQVLLSSGLAQLEHAIAIETQETTKKWAWYSGAFQQYHTALLVLGEIYSAQNHYPHRDRVWLCIDYVFELPNAMNTGHKARIILSELKRRMEMYQRHRKVRAPAVMEGRAGPRP</sequence>
<evidence type="ECO:0000256" key="3">
    <source>
        <dbReference type="ARBA" id="ARBA00023242"/>
    </source>
</evidence>
<feature type="compositionally biased region" description="Basic and acidic residues" evidence="4">
    <location>
        <begin position="24"/>
        <end position="37"/>
    </location>
</feature>
<evidence type="ECO:0000259" key="5">
    <source>
        <dbReference type="PROSITE" id="PS50048"/>
    </source>
</evidence>
<accession>A0A9P4IIN6</accession>
<gene>
    <name evidence="6" type="ORF">NA57DRAFT_38367</name>
</gene>
<feature type="non-terminal residue" evidence="6">
    <location>
        <position position="685"/>
    </location>
</feature>
<feature type="region of interest" description="Disordered" evidence="4">
    <location>
        <begin position="111"/>
        <end position="150"/>
    </location>
</feature>
<dbReference type="SUPFAM" id="SSF57701">
    <property type="entry name" value="Zn2/Cys6 DNA-binding domain"/>
    <property type="match status" value="1"/>
</dbReference>
<dbReference type="Gene3D" id="4.10.240.10">
    <property type="entry name" value="Zn(2)-C6 fungal-type DNA-binding domain"/>
    <property type="match status" value="1"/>
</dbReference>
<dbReference type="CDD" id="cd12148">
    <property type="entry name" value="fungal_TF_MHR"/>
    <property type="match status" value="1"/>
</dbReference>
<dbReference type="InterPro" id="IPR036864">
    <property type="entry name" value="Zn2-C6_fun-type_DNA-bd_sf"/>
</dbReference>
<dbReference type="GO" id="GO:0005634">
    <property type="term" value="C:nucleus"/>
    <property type="evidence" value="ECO:0007669"/>
    <property type="project" value="UniProtKB-SubCell"/>
</dbReference>
<dbReference type="SMART" id="SM00066">
    <property type="entry name" value="GAL4"/>
    <property type="match status" value="1"/>
</dbReference>
<dbReference type="Pfam" id="PF04082">
    <property type="entry name" value="Fungal_trans"/>
    <property type="match status" value="1"/>
</dbReference>
<comment type="caution">
    <text evidence="6">The sequence shown here is derived from an EMBL/GenBank/DDBJ whole genome shotgun (WGS) entry which is preliminary data.</text>
</comment>
<feature type="domain" description="Zn(2)-C6 fungal-type" evidence="5">
    <location>
        <begin position="47"/>
        <end position="76"/>
    </location>
</feature>
<comment type="subcellular location">
    <subcellularLocation>
        <location evidence="1">Nucleus</location>
    </subcellularLocation>
</comment>
<reference evidence="6" key="1">
    <citation type="journal article" date="2020" name="Stud. Mycol.">
        <title>101 Dothideomycetes genomes: a test case for predicting lifestyles and emergence of pathogens.</title>
        <authorList>
            <person name="Haridas S."/>
            <person name="Albert R."/>
            <person name="Binder M."/>
            <person name="Bloem J."/>
            <person name="Labutti K."/>
            <person name="Salamov A."/>
            <person name="Andreopoulos B."/>
            <person name="Baker S."/>
            <person name="Barry K."/>
            <person name="Bills G."/>
            <person name="Bluhm B."/>
            <person name="Cannon C."/>
            <person name="Castanera R."/>
            <person name="Culley D."/>
            <person name="Daum C."/>
            <person name="Ezra D."/>
            <person name="Gonzalez J."/>
            <person name="Henrissat B."/>
            <person name="Kuo A."/>
            <person name="Liang C."/>
            <person name="Lipzen A."/>
            <person name="Lutzoni F."/>
            <person name="Magnuson J."/>
            <person name="Mondo S."/>
            <person name="Nolan M."/>
            <person name="Ohm R."/>
            <person name="Pangilinan J."/>
            <person name="Park H.-J."/>
            <person name="Ramirez L."/>
            <person name="Alfaro M."/>
            <person name="Sun H."/>
            <person name="Tritt A."/>
            <person name="Yoshinaga Y."/>
            <person name="Zwiers L.-H."/>
            <person name="Turgeon B."/>
            <person name="Goodwin S."/>
            <person name="Spatafora J."/>
            <person name="Crous P."/>
            <person name="Grigoriev I."/>
        </authorList>
    </citation>
    <scope>NUCLEOTIDE SEQUENCE</scope>
    <source>
        <strain evidence="6">CBS 133067</strain>
    </source>
</reference>
<evidence type="ECO:0000256" key="2">
    <source>
        <dbReference type="ARBA" id="ARBA00022723"/>
    </source>
</evidence>
<dbReference type="PROSITE" id="PS00463">
    <property type="entry name" value="ZN2_CY6_FUNGAL_1"/>
    <property type="match status" value="1"/>
</dbReference>
<evidence type="ECO:0000313" key="6">
    <source>
        <dbReference type="EMBL" id="KAF2099975.1"/>
    </source>
</evidence>
<proteinExistence type="predicted"/>
<dbReference type="AlphaFoldDB" id="A0A9P4IIN6"/>
<dbReference type="GO" id="GO:0006351">
    <property type="term" value="P:DNA-templated transcription"/>
    <property type="evidence" value="ECO:0007669"/>
    <property type="project" value="InterPro"/>
</dbReference>
<keyword evidence="3" id="KW-0539">Nucleus</keyword>
<dbReference type="PANTHER" id="PTHR31001:SF40">
    <property type="entry name" value="ZN(II)2CYS6 TRANSCRIPTION FACTOR (EUROFUNG)"/>
    <property type="match status" value="1"/>
</dbReference>
<dbReference type="EMBL" id="ML978125">
    <property type="protein sequence ID" value="KAF2099975.1"/>
    <property type="molecule type" value="Genomic_DNA"/>
</dbReference>
<evidence type="ECO:0000256" key="4">
    <source>
        <dbReference type="SAM" id="MobiDB-lite"/>
    </source>
</evidence>
<keyword evidence="2" id="KW-0479">Metal-binding</keyword>
<dbReference type="InterPro" id="IPR001138">
    <property type="entry name" value="Zn2Cys6_DnaBD"/>
</dbReference>
<name>A0A9P4IIN6_9PEZI</name>
<organism evidence="6 7">
    <name type="scientific">Rhizodiscina lignyota</name>
    <dbReference type="NCBI Taxonomy" id="1504668"/>
    <lineage>
        <taxon>Eukaryota</taxon>
        <taxon>Fungi</taxon>
        <taxon>Dikarya</taxon>
        <taxon>Ascomycota</taxon>
        <taxon>Pezizomycotina</taxon>
        <taxon>Dothideomycetes</taxon>
        <taxon>Pleosporomycetidae</taxon>
        <taxon>Aulographales</taxon>
        <taxon>Rhizodiscinaceae</taxon>
        <taxon>Rhizodiscina</taxon>
    </lineage>
</organism>
<protein>
    <recommendedName>
        <fullName evidence="5">Zn(2)-C6 fungal-type domain-containing protein</fullName>
    </recommendedName>
</protein>
<dbReference type="Proteomes" id="UP000799772">
    <property type="component" value="Unassembled WGS sequence"/>
</dbReference>
<keyword evidence="7" id="KW-1185">Reference proteome</keyword>